<keyword evidence="2" id="KW-1185">Reference proteome</keyword>
<accession>A0A1A9VWI5</accession>
<name>A0A1A9VWI5_GLOAU</name>
<dbReference type="VEuPathDB" id="VectorBase:GAUT049960"/>
<dbReference type="AlphaFoldDB" id="A0A1A9VWI5"/>
<evidence type="ECO:0000313" key="2">
    <source>
        <dbReference type="Proteomes" id="UP000078200"/>
    </source>
</evidence>
<dbReference type="EnsemblMetazoa" id="GAUT049960-RA">
    <property type="protein sequence ID" value="GAUT049960-PA"/>
    <property type="gene ID" value="GAUT049960"/>
</dbReference>
<sequence length="144" mass="16001">MILEIEDAAGDFTNYLTLCDGSNATDDHLHIVHLANDIATLTSKLLNVSDEVCKNPPSMPGWDGSLKPSELCVENFTEELLRINELFEEILKEINRTQPIDICPILAMSKFAVNLENFDDYMLTCSGVSQAVSNSKPTKKILKI</sequence>
<organism evidence="1 2">
    <name type="scientific">Glossina austeni</name>
    <name type="common">Savannah tsetse fly</name>
    <dbReference type="NCBI Taxonomy" id="7395"/>
    <lineage>
        <taxon>Eukaryota</taxon>
        <taxon>Metazoa</taxon>
        <taxon>Ecdysozoa</taxon>
        <taxon>Arthropoda</taxon>
        <taxon>Hexapoda</taxon>
        <taxon>Insecta</taxon>
        <taxon>Pterygota</taxon>
        <taxon>Neoptera</taxon>
        <taxon>Endopterygota</taxon>
        <taxon>Diptera</taxon>
        <taxon>Brachycera</taxon>
        <taxon>Muscomorpha</taxon>
        <taxon>Hippoboscoidea</taxon>
        <taxon>Glossinidae</taxon>
        <taxon>Glossina</taxon>
    </lineage>
</organism>
<protein>
    <submittedName>
        <fullName evidence="1">Uncharacterized protein</fullName>
    </submittedName>
</protein>
<evidence type="ECO:0000313" key="1">
    <source>
        <dbReference type="EnsemblMetazoa" id="GAUT049960-PA"/>
    </source>
</evidence>
<proteinExistence type="predicted"/>
<reference evidence="1" key="1">
    <citation type="submission" date="2020-05" db="UniProtKB">
        <authorList>
            <consortium name="EnsemblMetazoa"/>
        </authorList>
    </citation>
    <scope>IDENTIFICATION</scope>
    <source>
        <strain evidence="1">TTRI</strain>
    </source>
</reference>
<dbReference type="Proteomes" id="UP000078200">
    <property type="component" value="Unassembled WGS sequence"/>
</dbReference>